<evidence type="ECO:0000259" key="1">
    <source>
        <dbReference type="PROSITE" id="PS50835"/>
    </source>
</evidence>
<evidence type="ECO:0000313" key="2">
    <source>
        <dbReference type="EMBL" id="KAH3701055.1"/>
    </source>
</evidence>
<dbReference type="CDD" id="cd00096">
    <property type="entry name" value="Ig"/>
    <property type="match status" value="1"/>
</dbReference>
<evidence type="ECO:0000313" key="3">
    <source>
        <dbReference type="Proteomes" id="UP000828390"/>
    </source>
</evidence>
<dbReference type="Pfam" id="PF13927">
    <property type="entry name" value="Ig_3"/>
    <property type="match status" value="1"/>
</dbReference>
<reference evidence="2" key="1">
    <citation type="journal article" date="2019" name="bioRxiv">
        <title>The Genome of the Zebra Mussel, Dreissena polymorpha: A Resource for Invasive Species Research.</title>
        <authorList>
            <person name="McCartney M.A."/>
            <person name="Auch B."/>
            <person name="Kono T."/>
            <person name="Mallez S."/>
            <person name="Zhang Y."/>
            <person name="Obille A."/>
            <person name="Becker A."/>
            <person name="Abrahante J.E."/>
            <person name="Garbe J."/>
            <person name="Badalamenti J.P."/>
            <person name="Herman A."/>
            <person name="Mangelson H."/>
            <person name="Liachko I."/>
            <person name="Sullivan S."/>
            <person name="Sone E.D."/>
            <person name="Koren S."/>
            <person name="Silverstein K.A.T."/>
            <person name="Beckman K.B."/>
            <person name="Gohl D.M."/>
        </authorList>
    </citation>
    <scope>NUCLEOTIDE SEQUENCE</scope>
    <source>
        <strain evidence="2">Duluth1</strain>
        <tissue evidence="2">Whole animal</tissue>
    </source>
</reference>
<name>A0A9D4BFF0_DREPO</name>
<gene>
    <name evidence="2" type="ORF">DPMN_076038</name>
</gene>
<dbReference type="InterPro" id="IPR007110">
    <property type="entry name" value="Ig-like_dom"/>
</dbReference>
<dbReference type="Proteomes" id="UP000828390">
    <property type="component" value="Unassembled WGS sequence"/>
</dbReference>
<protein>
    <recommendedName>
        <fullName evidence="1">Ig-like domain-containing protein</fullName>
    </recommendedName>
</protein>
<dbReference type="AlphaFoldDB" id="A0A9D4BFF0"/>
<dbReference type="InterPro" id="IPR036179">
    <property type="entry name" value="Ig-like_dom_sf"/>
</dbReference>
<dbReference type="InterPro" id="IPR003599">
    <property type="entry name" value="Ig_sub"/>
</dbReference>
<comment type="caution">
    <text evidence="2">The sequence shown here is derived from an EMBL/GenBank/DDBJ whole genome shotgun (WGS) entry which is preliminary data.</text>
</comment>
<accession>A0A9D4BFF0</accession>
<dbReference type="SUPFAM" id="SSF48726">
    <property type="entry name" value="Immunoglobulin"/>
    <property type="match status" value="1"/>
</dbReference>
<feature type="domain" description="Ig-like" evidence="1">
    <location>
        <begin position="12"/>
        <end position="97"/>
    </location>
</feature>
<reference evidence="2" key="2">
    <citation type="submission" date="2020-11" db="EMBL/GenBank/DDBJ databases">
        <authorList>
            <person name="McCartney M.A."/>
            <person name="Auch B."/>
            <person name="Kono T."/>
            <person name="Mallez S."/>
            <person name="Becker A."/>
            <person name="Gohl D.M."/>
            <person name="Silverstein K.A.T."/>
            <person name="Koren S."/>
            <person name="Bechman K.B."/>
            <person name="Herman A."/>
            <person name="Abrahante J.E."/>
            <person name="Garbe J."/>
        </authorList>
    </citation>
    <scope>NUCLEOTIDE SEQUENCE</scope>
    <source>
        <strain evidence="2">Duluth1</strain>
        <tissue evidence="2">Whole animal</tissue>
    </source>
</reference>
<dbReference type="SMART" id="SM00409">
    <property type="entry name" value="IG"/>
    <property type="match status" value="1"/>
</dbReference>
<sequence>MTSKLLYFTDGPDSLTMSPSSISYTMIEGESMNNIICSATCYPEQCTFIWTKSGVETSISNTGVLSLGSLQRRDAGIYTCTVRNPGSNATASSQGIEVLVRCMLKECYIYILCGVVSIVLM</sequence>
<proteinExistence type="predicted"/>
<organism evidence="2 3">
    <name type="scientific">Dreissena polymorpha</name>
    <name type="common">Zebra mussel</name>
    <name type="synonym">Mytilus polymorpha</name>
    <dbReference type="NCBI Taxonomy" id="45954"/>
    <lineage>
        <taxon>Eukaryota</taxon>
        <taxon>Metazoa</taxon>
        <taxon>Spiralia</taxon>
        <taxon>Lophotrochozoa</taxon>
        <taxon>Mollusca</taxon>
        <taxon>Bivalvia</taxon>
        <taxon>Autobranchia</taxon>
        <taxon>Heteroconchia</taxon>
        <taxon>Euheterodonta</taxon>
        <taxon>Imparidentia</taxon>
        <taxon>Neoheterodontei</taxon>
        <taxon>Myida</taxon>
        <taxon>Dreissenoidea</taxon>
        <taxon>Dreissenidae</taxon>
        <taxon>Dreissena</taxon>
    </lineage>
</organism>
<dbReference type="EMBL" id="JAIWYP010000015">
    <property type="protein sequence ID" value="KAH3701055.1"/>
    <property type="molecule type" value="Genomic_DNA"/>
</dbReference>
<dbReference type="PROSITE" id="PS50835">
    <property type="entry name" value="IG_LIKE"/>
    <property type="match status" value="1"/>
</dbReference>
<keyword evidence="3" id="KW-1185">Reference proteome</keyword>
<dbReference type="Gene3D" id="2.60.40.10">
    <property type="entry name" value="Immunoglobulins"/>
    <property type="match status" value="1"/>
</dbReference>
<dbReference type="InterPro" id="IPR013783">
    <property type="entry name" value="Ig-like_fold"/>
</dbReference>